<evidence type="ECO:0000313" key="2">
    <source>
        <dbReference type="Proteomes" id="UP001140087"/>
    </source>
</evidence>
<evidence type="ECO:0000313" key="1">
    <source>
        <dbReference type="EMBL" id="KAJ2805163.1"/>
    </source>
</evidence>
<sequence length="400" mass="43023">MSWVQPESDGRFACGSDVGLRLYSVEAERDGGGEVSFEMVDFRPMRQPVTCLASYRRALEKSCVMAVGTQSGELSLQFYPAAGSEALEHPSGSAASAVPVYEASGRACRQIAFNHANSNLLACGFDHHDSYPSLTVCDFVHGTDVAQPLGPQTTLWSMQSEHADAMLDMPRPPPQVASTSAGSTPRFGEYGPAPGGSGVTSLSWVPGSETALFVASKRTRWSIRWFDLREASKSGTVLYVPMLGAGGGAGCSGTVYDLQFDPFNSVRYMAHDRCGTVNVWDVRWATKPAYTLNTGQRSVLSMQYSPRCSGMVASLAADSGVFDVFSIGEFFNGRAVQSERLSPSAILDNAWVKGQYSDDRMASLSAPPPAQLQFCTDRASTAPRPSGLAEPHMAFLWMTP</sequence>
<dbReference type="EMBL" id="JANBUN010000273">
    <property type="protein sequence ID" value="KAJ2805163.1"/>
    <property type="molecule type" value="Genomic_DNA"/>
</dbReference>
<accession>A0ACC1LC17</accession>
<name>A0ACC1LC17_9FUNG</name>
<feature type="non-terminal residue" evidence="1">
    <location>
        <position position="400"/>
    </location>
</feature>
<protein>
    <submittedName>
        <fullName evidence="1">Uncharacterized protein</fullName>
    </submittedName>
</protein>
<dbReference type="Proteomes" id="UP001140087">
    <property type="component" value="Unassembled WGS sequence"/>
</dbReference>
<reference evidence="1" key="1">
    <citation type="submission" date="2022-07" db="EMBL/GenBank/DDBJ databases">
        <title>Phylogenomic reconstructions and comparative analyses of Kickxellomycotina fungi.</title>
        <authorList>
            <person name="Reynolds N.K."/>
            <person name="Stajich J.E."/>
            <person name="Barry K."/>
            <person name="Grigoriev I.V."/>
            <person name="Crous P."/>
            <person name="Smith M.E."/>
        </authorList>
    </citation>
    <scope>NUCLEOTIDE SEQUENCE</scope>
    <source>
        <strain evidence="1">BCRC 34780</strain>
    </source>
</reference>
<comment type="caution">
    <text evidence="1">The sequence shown here is derived from an EMBL/GenBank/DDBJ whole genome shotgun (WGS) entry which is preliminary data.</text>
</comment>
<keyword evidence="2" id="KW-1185">Reference proteome</keyword>
<organism evidence="1 2">
    <name type="scientific">Coemansia helicoidea</name>
    <dbReference type="NCBI Taxonomy" id="1286919"/>
    <lineage>
        <taxon>Eukaryota</taxon>
        <taxon>Fungi</taxon>
        <taxon>Fungi incertae sedis</taxon>
        <taxon>Zoopagomycota</taxon>
        <taxon>Kickxellomycotina</taxon>
        <taxon>Kickxellomycetes</taxon>
        <taxon>Kickxellales</taxon>
        <taxon>Kickxellaceae</taxon>
        <taxon>Coemansia</taxon>
    </lineage>
</organism>
<proteinExistence type="predicted"/>
<gene>
    <name evidence="1" type="ORF">H4R21_001364</name>
</gene>